<accession>A0A1I7EIE7</accession>
<organism evidence="1 2">
    <name type="scientific">Paraburkholderia aspalathi</name>
    <dbReference type="NCBI Taxonomy" id="1324617"/>
    <lineage>
        <taxon>Bacteria</taxon>
        <taxon>Pseudomonadati</taxon>
        <taxon>Pseudomonadota</taxon>
        <taxon>Betaproteobacteria</taxon>
        <taxon>Burkholderiales</taxon>
        <taxon>Burkholderiaceae</taxon>
        <taxon>Paraburkholderia</taxon>
    </lineage>
</organism>
<evidence type="ECO:0000313" key="2">
    <source>
        <dbReference type="Proteomes" id="UP000198844"/>
    </source>
</evidence>
<protein>
    <recommendedName>
        <fullName evidence="3">Type III secretion protein</fullName>
    </recommendedName>
</protein>
<dbReference type="OrthoDB" id="9103915at2"/>
<dbReference type="AlphaFoldDB" id="A0A1I7EIE7"/>
<dbReference type="GeneID" id="77196931"/>
<dbReference type="EMBL" id="FPBH01000022">
    <property type="protein sequence ID" value="SFU23684.1"/>
    <property type="molecule type" value="Genomic_DNA"/>
</dbReference>
<evidence type="ECO:0000313" key="1">
    <source>
        <dbReference type="EMBL" id="SFU23684.1"/>
    </source>
</evidence>
<reference evidence="1 2" key="1">
    <citation type="submission" date="2016-10" db="EMBL/GenBank/DDBJ databases">
        <authorList>
            <person name="de Groot N.N."/>
        </authorList>
    </citation>
    <scope>NUCLEOTIDE SEQUENCE [LARGE SCALE GENOMIC DNA]</scope>
    <source>
        <strain evidence="1 2">LMG 27731</strain>
    </source>
</reference>
<sequence>MYEQLETHASEFNDLQKTLADPAGAPKVDAIRQALDATAQRISDTQGATDLDRNNLAKLYRGFLAASRVIARLQEKQAGAHA</sequence>
<dbReference type="RefSeq" id="WP_093641347.1">
    <property type="nucleotide sequence ID" value="NZ_CAJNBA010000004.1"/>
</dbReference>
<dbReference type="Proteomes" id="UP000198844">
    <property type="component" value="Unassembled WGS sequence"/>
</dbReference>
<proteinExistence type="predicted"/>
<name>A0A1I7EIE7_9BURK</name>
<gene>
    <name evidence="1" type="ORF">SAMN05192563_102278</name>
</gene>
<evidence type="ECO:0008006" key="3">
    <source>
        <dbReference type="Google" id="ProtNLM"/>
    </source>
</evidence>